<dbReference type="InterPro" id="IPR037058">
    <property type="entry name" value="Falgellar_hook_FlgE_sf"/>
</dbReference>
<dbReference type="Pfam" id="PF06429">
    <property type="entry name" value="Flg_bbr_C"/>
    <property type="match status" value="1"/>
</dbReference>
<name>A0ABT8ZWU7_9SPHN</name>
<dbReference type="Proteomes" id="UP001176468">
    <property type="component" value="Unassembled WGS sequence"/>
</dbReference>
<evidence type="ECO:0000256" key="4">
    <source>
        <dbReference type="ARBA" id="ARBA00023143"/>
    </source>
</evidence>
<gene>
    <name evidence="10" type="ORF">Q5H94_04145</name>
</gene>
<dbReference type="InterPro" id="IPR001444">
    <property type="entry name" value="Flag_bb_rod_N"/>
</dbReference>
<keyword evidence="10" id="KW-0966">Cell projection</keyword>
<organism evidence="10 11">
    <name type="scientific">Sphingomonas immobilis</name>
    <dbReference type="NCBI Taxonomy" id="3063997"/>
    <lineage>
        <taxon>Bacteria</taxon>
        <taxon>Pseudomonadati</taxon>
        <taxon>Pseudomonadota</taxon>
        <taxon>Alphaproteobacteria</taxon>
        <taxon>Sphingomonadales</taxon>
        <taxon>Sphingomonadaceae</taxon>
        <taxon>Sphingomonas</taxon>
    </lineage>
</organism>
<dbReference type="Pfam" id="PF22692">
    <property type="entry name" value="LlgE_F_G_D1"/>
    <property type="match status" value="1"/>
</dbReference>
<dbReference type="InterPro" id="IPR010930">
    <property type="entry name" value="Flg_bb/hook_C_dom"/>
</dbReference>
<keyword evidence="10" id="KW-0969">Cilium</keyword>
<evidence type="ECO:0000259" key="7">
    <source>
        <dbReference type="Pfam" id="PF06429"/>
    </source>
</evidence>
<evidence type="ECO:0000313" key="11">
    <source>
        <dbReference type="Proteomes" id="UP001176468"/>
    </source>
</evidence>
<feature type="domain" description="Flagellar basal-body/hook protein C-terminal" evidence="7">
    <location>
        <begin position="373"/>
        <end position="416"/>
    </location>
</feature>
<dbReference type="Pfam" id="PF07559">
    <property type="entry name" value="FlgE_D2"/>
    <property type="match status" value="1"/>
</dbReference>
<comment type="caution">
    <text evidence="10">The sequence shown here is derived from an EMBL/GenBank/DDBJ whole genome shotgun (WGS) entry which is preliminary data.</text>
</comment>
<proteinExistence type="inferred from homology"/>
<sequence length="419" mass="43066">MSFYTSLSGLQVAQADMNVTSHNLANVGTNGFKKSRSDFADVIASNFTTDPRRQVGMGATLKQNVQQFGEGNLKTTTSGLDLAISGDGFFAVRTNGLNGTLAYTRNGGFTVDSNRDIVDAQGSALLGYPVDANGTPTATDMGSLTKLTIPEISGTPKPTANVALDVNLQSGATTPANAFAPSDPSSYNGSAATTVYDAAGNAMTMTTYFVRDSANDTATSTAWNAYSYVNGQQMTTGGVAATPVSFDTTGTMLTPTAAVAYDSFTPASSGVAQSFSLNLAGSAQTAGGFSVNTRSQDGAAVGQFSGISVDSTGLVTASYSNGDNKLLGKVALANFTTPTGLRQVGNSYWQQTGVSGSPQLGQAGDSGYGGLMSSTIEGSNVDITEELVNLISAQRNFQANSKALDIQSSLIQTIFQIQS</sequence>
<feature type="domain" description="Flagellar basal body rod protein N-terminal" evidence="6">
    <location>
        <begin position="3"/>
        <end position="33"/>
    </location>
</feature>
<dbReference type="RefSeq" id="WP_304559957.1">
    <property type="nucleotide sequence ID" value="NZ_JAUQSZ010000002.1"/>
</dbReference>
<evidence type="ECO:0000256" key="5">
    <source>
        <dbReference type="RuleBase" id="RU362116"/>
    </source>
</evidence>
<dbReference type="InterPro" id="IPR011491">
    <property type="entry name" value="FlgE_D2"/>
</dbReference>
<evidence type="ECO:0000256" key="2">
    <source>
        <dbReference type="ARBA" id="ARBA00009677"/>
    </source>
</evidence>
<keyword evidence="10" id="KW-0282">Flagellum</keyword>
<comment type="subcellular location">
    <subcellularLocation>
        <location evidence="1 5">Bacterial flagellum basal body</location>
    </subcellularLocation>
</comment>
<reference evidence="10" key="1">
    <citation type="submission" date="2023-07" db="EMBL/GenBank/DDBJ databases">
        <authorList>
            <person name="Kim M.K."/>
        </authorList>
    </citation>
    <scope>NUCLEOTIDE SEQUENCE</scope>
    <source>
        <strain evidence="10">CA1-15</strain>
    </source>
</reference>
<dbReference type="EMBL" id="JAUQSZ010000002">
    <property type="protein sequence ID" value="MDO7841505.1"/>
    <property type="molecule type" value="Genomic_DNA"/>
</dbReference>
<evidence type="ECO:0000259" key="6">
    <source>
        <dbReference type="Pfam" id="PF00460"/>
    </source>
</evidence>
<evidence type="ECO:0000256" key="3">
    <source>
        <dbReference type="ARBA" id="ARBA00019015"/>
    </source>
</evidence>
<accession>A0ABT8ZWU7</accession>
<dbReference type="PANTHER" id="PTHR30435">
    <property type="entry name" value="FLAGELLAR PROTEIN"/>
    <property type="match status" value="1"/>
</dbReference>
<dbReference type="Gene3D" id="2.60.98.20">
    <property type="entry name" value="Flagellar hook protein FlgE"/>
    <property type="match status" value="1"/>
</dbReference>
<evidence type="ECO:0000259" key="9">
    <source>
        <dbReference type="Pfam" id="PF22692"/>
    </source>
</evidence>
<protein>
    <recommendedName>
        <fullName evidence="3 5">Flagellar hook protein FlgE</fullName>
    </recommendedName>
</protein>
<dbReference type="SUPFAM" id="SSF117143">
    <property type="entry name" value="Flagellar hook protein flgE"/>
    <property type="match status" value="1"/>
</dbReference>
<dbReference type="InterPro" id="IPR037925">
    <property type="entry name" value="FlgE/F/G-like"/>
</dbReference>
<dbReference type="InterPro" id="IPR053967">
    <property type="entry name" value="LlgE_F_G-like_D1"/>
</dbReference>
<feature type="domain" description="Flagellar hook protein FlgE/F/G-like D1" evidence="9">
    <location>
        <begin position="83"/>
        <end position="151"/>
    </location>
</feature>
<comment type="function">
    <text evidence="5">A flexible structure which links the flagellar filament to the drive apparatus in the basal body.</text>
</comment>
<dbReference type="NCBIfam" id="TIGR03506">
    <property type="entry name" value="FlgEFG_subfam"/>
    <property type="match status" value="1"/>
</dbReference>
<evidence type="ECO:0000259" key="8">
    <source>
        <dbReference type="Pfam" id="PF07559"/>
    </source>
</evidence>
<keyword evidence="11" id="KW-1185">Reference proteome</keyword>
<feature type="domain" description="Flagellar hook protein FlgE D2" evidence="8">
    <location>
        <begin position="167"/>
        <end position="298"/>
    </location>
</feature>
<dbReference type="InterPro" id="IPR020013">
    <property type="entry name" value="Flagellar_FlgE/F/G"/>
</dbReference>
<evidence type="ECO:0000256" key="1">
    <source>
        <dbReference type="ARBA" id="ARBA00004117"/>
    </source>
</evidence>
<dbReference type="Pfam" id="PF00460">
    <property type="entry name" value="Flg_bb_rod"/>
    <property type="match status" value="1"/>
</dbReference>
<keyword evidence="4 5" id="KW-0975">Bacterial flagellum</keyword>
<dbReference type="PANTHER" id="PTHR30435:SF1">
    <property type="entry name" value="FLAGELLAR HOOK PROTEIN FLGE"/>
    <property type="match status" value="1"/>
</dbReference>
<evidence type="ECO:0000313" key="10">
    <source>
        <dbReference type="EMBL" id="MDO7841505.1"/>
    </source>
</evidence>
<comment type="similarity">
    <text evidence="2 5">Belongs to the flagella basal body rod proteins family.</text>
</comment>